<reference evidence="2" key="1">
    <citation type="submission" date="2017-03" db="EMBL/GenBank/DDBJ databases">
        <title>Phytopthora megakarya and P. palmivora, two closely related causual agents of cacao black pod achieved similar genome size and gene model numbers by different mechanisms.</title>
        <authorList>
            <person name="Ali S."/>
            <person name="Shao J."/>
            <person name="Larry D.J."/>
            <person name="Kronmiller B."/>
            <person name="Shen D."/>
            <person name="Strem M.D."/>
            <person name="Melnick R.L."/>
            <person name="Guiltinan M.J."/>
            <person name="Tyler B.M."/>
            <person name="Meinhardt L.W."/>
            <person name="Bailey B.A."/>
        </authorList>
    </citation>
    <scope>NUCLEOTIDE SEQUENCE [LARGE SCALE GENOMIC DNA]</scope>
    <source>
        <strain evidence="2">zdho120</strain>
    </source>
</reference>
<gene>
    <name evidence="1" type="ORF">PHMEG_0004607</name>
</gene>
<dbReference type="EMBL" id="NBNE01000274">
    <property type="protein sequence ID" value="OWZ20932.1"/>
    <property type="molecule type" value="Genomic_DNA"/>
</dbReference>
<accession>A0A225WTG4</accession>
<organism evidence="1 2">
    <name type="scientific">Phytophthora megakarya</name>
    <dbReference type="NCBI Taxonomy" id="4795"/>
    <lineage>
        <taxon>Eukaryota</taxon>
        <taxon>Sar</taxon>
        <taxon>Stramenopiles</taxon>
        <taxon>Oomycota</taxon>
        <taxon>Peronosporomycetes</taxon>
        <taxon>Peronosporales</taxon>
        <taxon>Peronosporaceae</taxon>
        <taxon>Phytophthora</taxon>
    </lineage>
</organism>
<dbReference type="AlphaFoldDB" id="A0A225WTG4"/>
<keyword evidence="2" id="KW-1185">Reference proteome</keyword>
<comment type="caution">
    <text evidence="1">The sequence shown here is derived from an EMBL/GenBank/DDBJ whole genome shotgun (WGS) entry which is preliminary data.</text>
</comment>
<evidence type="ECO:0000313" key="2">
    <source>
        <dbReference type="Proteomes" id="UP000198211"/>
    </source>
</evidence>
<proteinExistence type="predicted"/>
<sequence length="115" mass="13109">MLALHATTLNYDGTKLPKSAMNGATKLKRVVYALMMANLRHDVELRLTHARNYNGYILSYNVKRVLPVRQRAYSAIMRKNAIDLRVLIFLLVSGQVRKNLGLWPNTCANLSLYSM</sequence>
<name>A0A225WTG4_9STRA</name>
<protein>
    <submittedName>
        <fullName evidence="1">Uncharacterized protein</fullName>
    </submittedName>
</protein>
<evidence type="ECO:0000313" key="1">
    <source>
        <dbReference type="EMBL" id="OWZ20932.1"/>
    </source>
</evidence>
<dbReference type="Proteomes" id="UP000198211">
    <property type="component" value="Unassembled WGS sequence"/>
</dbReference>